<evidence type="ECO:0000313" key="14">
    <source>
        <dbReference type="Proteomes" id="UP001217089"/>
    </source>
</evidence>
<protein>
    <recommendedName>
        <fullName evidence="12">Sema domain-containing protein</fullName>
    </recommendedName>
</protein>
<accession>A0ABQ9E970</accession>
<evidence type="ECO:0000256" key="6">
    <source>
        <dbReference type="ARBA" id="ARBA00023136"/>
    </source>
</evidence>
<dbReference type="SMART" id="SM00429">
    <property type="entry name" value="IPT"/>
    <property type="match status" value="2"/>
</dbReference>
<evidence type="ECO:0000259" key="12">
    <source>
        <dbReference type="PROSITE" id="PS51004"/>
    </source>
</evidence>
<keyword evidence="14" id="KW-1185">Reference proteome</keyword>
<dbReference type="PANTHER" id="PTHR22625:SF70">
    <property type="entry name" value="PLEXIN A, ISOFORM A"/>
    <property type="match status" value="1"/>
</dbReference>
<evidence type="ECO:0000256" key="7">
    <source>
        <dbReference type="ARBA" id="ARBA00023157"/>
    </source>
</evidence>
<dbReference type="PANTHER" id="PTHR22625">
    <property type="entry name" value="PLEXIN"/>
    <property type="match status" value="1"/>
</dbReference>
<feature type="signal peptide" evidence="11">
    <location>
        <begin position="1"/>
        <end position="21"/>
    </location>
</feature>
<sequence length="1022" mass="115231">MIKIQLALLFLIAFGQSFTAGEFYKSYVFKKEYQPITKVSIDQDNGDLFVGGTNMFAHLNRELKVLHMHELGPVNDSQECKPRDNVCIGNVHSNSTETDDIVKVLIYNENRQRLIVCGSAHQGMCFIYIPKTKTPKHFSDRLTNTASYIGGKNTTVVVQSLKRSNDSYDEDIYFIGQSYDGRNVNFFHAEFSKLSFGKIGGSFKLSKYATYTNVSVCLGLKSTFHIRFIHGFEFGNHIYFVFVRSVDGKYGIRTFETKLVQICREDQKFNSLIEIPLSCKTSKSFNMASSAYFDNSGNGTLYVTFGISNRRTGHLQDPLEGSTLCEYQMTDIENKIITVLRAYLLGCKGSTPDWRCETFECVRPRDLTNLEGYCSHHLIKGVQALSEHSLDQTSEFVINGELMTSIAIKKQEKENGHTIAIIGTDKGNILKNPSKMVSHLQSFTCFTYFRNMYLNMQNIFKIDLMSCEIHKTCGDCVTTIDPLGCGWCGNHCSTNNSCRGQWYKNTCPPFVHSVFPAPNPFVLYYVAGYWLKMFCKEKIQISPISGPVSGYTVLTITGNHFGSEMAETIVYLQQFNVTANSSVLFCNITQIFDERTQIDKIICRTSKWVHIVTANKPVTNPTFSKCIGYGPVTVKIDGGLVLNQNRSNFCYMENPEITNIYPHKTIKSGGLSLTIEGNNFNAVMKHEIVVKLYTEGKTMRGKCLSNETTLICPIPKYSGNISDTSFVGSYVVPEFDGMLNFSDNYKGNHNLTFFPDPVLQNLTEDIDVFEKSKIYSVKLKGKNLNLALRKDDFYITINHTRCKVDELKDTYLTCMLKIVGASTQTNAGLSAGVAAAVLLSLVIFVIIIVKKCRPIKREVNGGMYANRDVNGGMYANERSISSIVPPSSLFDEREESQRPRNDDSRYVRYGNSAEARQPLLAEGASGGVSNKLSSFDHGTVTLLEKQNLLIDRNNLVLGENLGHDMAPLKKEFVFLNLINVFSVKNYYKKLIDRDDDRIVKIILLTIYAKTVYRIIRNIRMIL</sequence>
<dbReference type="InterPro" id="IPR001627">
    <property type="entry name" value="Semap_dom"/>
</dbReference>
<feature type="domain" description="Sema" evidence="12">
    <location>
        <begin position="9"/>
        <end position="482"/>
    </location>
</feature>
<evidence type="ECO:0000256" key="3">
    <source>
        <dbReference type="ARBA" id="ARBA00022729"/>
    </source>
</evidence>
<evidence type="ECO:0000256" key="1">
    <source>
        <dbReference type="ARBA" id="ARBA00004167"/>
    </source>
</evidence>
<dbReference type="Pfam" id="PF01833">
    <property type="entry name" value="TIG"/>
    <property type="match status" value="2"/>
</dbReference>
<keyword evidence="5 10" id="KW-1133">Transmembrane helix</keyword>
<evidence type="ECO:0000256" key="2">
    <source>
        <dbReference type="ARBA" id="ARBA00022692"/>
    </source>
</evidence>
<evidence type="ECO:0000313" key="13">
    <source>
        <dbReference type="EMBL" id="KAJ8301894.1"/>
    </source>
</evidence>
<dbReference type="SUPFAM" id="SSF103575">
    <property type="entry name" value="Plexin repeat"/>
    <property type="match status" value="1"/>
</dbReference>
<dbReference type="InterPro" id="IPR016201">
    <property type="entry name" value="PSI"/>
</dbReference>
<dbReference type="EMBL" id="JARBDR010000918">
    <property type="protein sequence ID" value="KAJ8301894.1"/>
    <property type="molecule type" value="Genomic_DNA"/>
</dbReference>
<dbReference type="InterPro" id="IPR014756">
    <property type="entry name" value="Ig_E-set"/>
</dbReference>
<name>A0ABQ9E970_TEGGR</name>
<dbReference type="InterPro" id="IPR013783">
    <property type="entry name" value="Ig-like_fold"/>
</dbReference>
<dbReference type="SUPFAM" id="SSF101912">
    <property type="entry name" value="Sema domain"/>
    <property type="match status" value="1"/>
</dbReference>
<proteinExistence type="predicted"/>
<dbReference type="InterPro" id="IPR015943">
    <property type="entry name" value="WD40/YVTN_repeat-like_dom_sf"/>
</dbReference>
<comment type="caution">
    <text evidence="13">The sequence shown here is derived from an EMBL/GenBank/DDBJ whole genome shotgun (WGS) entry which is preliminary data.</text>
</comment>
<feature type="chain" id="PRO_5046620623" description="Sema domain-containing protein" evidence="11">
    <location>
        <begin position="22"/>
        <end position="1022"/>
    </location>
</feature>
<dbReference type="Pfam" id="PF01403">
    <property type="entry name" value="Sema"/>
    <property type="match status" value="1"/>
</dbReference>
<gene>
    <name evidence="13" type="ORF">KUTeg_020881</name>
</gene>
<evidence type="ECO:0000256" key="5">
    <source>
        <dbReference type="ARBA" id="ARBA00022989"/>
    </source>
</evidence>
<dbReference type="Proteomes" id="UP001217089">
    <property type="component" value="Unassembled WGS sequence"/>
</dbReference>
<keyword evidence="2 10" id="KW-0812">Transmembrane</keyword>
<comment type="caution">
    <text evidence="9">Lacks conserved residue(s) required for the propagation of feature annotation.</text>
</comment>
<evidence type="ECO:0000256" key="9">
    <source>
        <dbReference type="PROSITE-ProRule" id="PRU00352"/>
    </source>
</evidence>
<evidence type="ECO:0000256" key="11">
    <source>
        <dbReference type="SAM" id="SignalP"/>
    </source>
</evidence>
<evidence type="ECO:0000256" key="4">
    <source>
        <dbReference type="ARBA" id="ARBA00022737"/>
    </source>
</evidence>
<organism evidence="13 14">
    <name type="scientific">Tegillarca granosa</name>
    <name type="common">Malaysian cockle</name>
    <name type="synonym">Anadara granosa</name>
    <dbReference type="NCBI Taxonomy" id="220873"/>
    <lineage>
        <taxon>Eukaryota</taxon>
        <taxon>Metazoa</taxon>
        <taxon>Spiralia</taxon>
        <taxon>Lophotrochozoa</taxon>
        <taxon>Mollusca</taxon>
        <taxon>Bivalvia</taxon>
        <taxon>Autobranchia</taxon>
        <taxon>Pteriomorphia</taxon>
        <taxon>Arcoida</taxon>
        <taxon>Arcoidea</taxon>
        <taxon>Arcidae</taxon>
        <taxon>Tegillarca</taxon>
    </lineage>
</organism>
<dbReference type="CDD" id="cd00603">
    <property type="entry name" value="IPT_PCSR"/>
    <property type="match status" value="1"/>
</dbReference>
<reference evidence="13 14" key="1">
    <citation type="submission" date="2022-12" db="EMBL/GenBank/DDBJ databases">
        <title>Chromosome-level genome of Tegillarca granosa.</title>
        <authorList>
            <person name="Kim J."/>
        </authorList>
    </citation>
    <scope>NUCLEOTIDE SEQUENCE [LARGE SCALE GENOMIC DNA]</scope>
    <source>
        <strain evidence="13">Teg-2019</strain>
        <tissue evidence="13">Adductor muscle</tissue>
    </source>
</reference>
<dbReference type="SUPFAM" id="SSF81296">
    <property type="entry name" value="E set domains"/>
    <property type="match status" value="1"/>
</dbReference>
<keyword evidence="6 10" id="KW-0472">Membrane</keyword>
<dbReference type="InterPro" id="IPR002909">
    <property type="entry name" value="IPT_dom"/>
</dbReference>
<keyword evidence="4" id="KW-0677">Repeat</keyword>
<dbReference type="Gene3D" id="2.130.10.10">
    <property type="entry name" value="YVTN repeat-like/Quinoprotein amine dehydrogenase"/>
    <property type="match status" value="1"/>
</dbReference>
<dbReference type="Gene3D" id="2.60.40.10">
    <property type="entry name" value="Immunoglobulins"/>
    <property type="match status" value="2"/>
</dbReference>
<evidence type="ECO:0000256" key="10">
    <source>
        <dbReference type="SAM" id="Phobius"/>
    </source>
</evidence>
<dbReference type="SMART" id="SM00423">
    <property type="entry name" value="PSI"/>
    <property type="match status" value="1"/>
</dbReference>
<keyword evidence="3 11" id="KW-0732">Signal</keyword>
<feature type="transmembrane region" description="Helical" evidence="10">
    <location>
        <begin position="827"/>
        <end position="849"/>
    </location>
</feature>
<keyword evidence="8" id="KW-0325">Glycoprotein</keyword>
<comment type="subcellular location">
    <subcellularLocation>
        <location evidence="1">Membrane</location>
        <topology evidence="1">Single-pass membrane protein</topology>
    </subcellularLocation>
</comment>
<dbReference type="PROSITE" id="PS51004">
    <property type="entry name" value="SEMA"/>
    <property type="match status" value="1"/>
</dbReference>
<keyword evidence="7" id="KW-1015">Disulfide bond</keyword>
<dbReference type="SMART" id="SM00630">
    <property type="entry name" value="Sema"/>
    <property type="match status" value="1"/>
</dbReference>
<dbReference type="InterPro" id="IPR036352">
    <property type="entry name" value="Semap_dom_sf"/>
</dbReference>
<evidence type="ECO:0000256" key="8">
    <source>
        <dbReference type="ARBA" id="ARBA00023180"/>
    </source>
</evidence>
<dbReference type="InterPro" id="IPR031148">
    <property type="entry name" value="Plexin"/>
</dbReference>
<dbReference type="Gene3D" id="3.30.1680.10">
    <property type="entry name" value="ligand-binding face of the semaphorins, domain 2"/>
    <property type="match status" value="1"/>
</dbReference>